<keyword evidence="2" id="KW-1185">Reference proteome</keyword>
<dbReference type="Pfam" id="PF12840">
    <property type="entry name" value="HTH_20"/>
    <property type="match status" value="1"/>
</dbReference>
<evidence type="ECO:0000313" key="2">
    <source>
        <dbReference type="Proteomes" id="UP000236755"/>
    </source>
</evidence>
<dbReference type="SUPFAM" id="SSF46785">
    <property type="entry name" value="Winged helix' DNA-binding domain"/>
    <property type="match status" value="1"/>
</dbReference>
<dbReference type="AlphaFoldDB" id="A0A1H3VMG1"/>
<dbReference type="InterPro" id="IPR036388">
    <property type="entry name" value="WH-like_DNA-bd_sf"/>
</dbReference>
<dbReference type="Proteomes" id="UP000236755">
    <property type="component" value="Unassembled WGS sequence"/>
</dbReference>
<accession>A0A1H3VMG1</accession>
<organism evidence="1 2">
    <name type="scientific">Haloplanus vescus</name>
    <dbReference type="NCBI Taxonomy" id="555874"/>
    <lineage>
        <taxon>Archaea</taxon>
        <taxon>Methanobacteriati</taxon>
        <taxon>Methanobacteriota</taxon>
        <taxon>Stenosarchaea group</taxon>
        <taxon>Halobacteria</taxon>
        <taxon>Halobacteriales</taxon>
        <taxon>Haloferacaceae</taxon>
        <taxon>Haloplanus</taxon>
    </lineage>
</organism>
<dbReference type="OrthoDB" id="10985at2157"/>
<dbReference type="InterPro" id="IPR036390">
    <property type="entry name" value="WH_DNA-bd_sf"/>
</dbReference>
<reference evidence="1 2" key="1">
    <citation type="submission" date="2016-10" db="EMBL/GenBank/DDBJ databases">
        <authorList>
            <person name="de Groot N.N."/>
        </authorList>
    </citation>
    <scope>NUCLEOTIDE SEQUENCE [LARGE SCALE GENOMIC DNA]</scope>
    <source>
        <strain evidence="1 2">CGMCC 1.8712</strain>
    </source>
</reference>
<name>A0A1H3VMG1_9EURY</name>
<dbReference type="EMBL" id="FNQT01000001">
    <property type="protein sequence ID" value="SDZ75891.1"/>
    <property type="molecule type" value="Genomic_DNA"/>
</dbReference>
<protein>
    <submittedName>
        <fullName evidence="1">Helix-turn-helix domain-containing protein</fullName>
    </submittedName>
</protein>
<sequence length="125" mass="13945">MVRDPQSGAETPALQSVLDALDDADCRTIVKHLDEPMTANEISDVCDIPMSTTYRKLDLLTEASLLAESTEIRADGHHTTRYRIDFEAVEIGLDEDRTLEISVARPAQSADERLASLWSEVREET</sequence>
<gene>
    <name evidence="1" type="ORF">SAMN04488065_0085</name>
</gene>
<dbReference type="RefSeq" id="WP_092629771.1">
    <property type="nucleotide sequence ID" value="NZ_FNQT01000001.1"/>
</dbReference>
<proteinExistence type="predicted"/>
<dbReference type="STRING" id="555874.SAMN04488065_0085"/>
<evidence type="ECO:0000313" key="1">
    <source>
        <dbReference type="EMBL" id="SDZ75891.1"/>
    </source>
</evidence>
<dbReference type="Gene3D" id="1.10.10.10">
    <property type="entry name" value="Winged helix-like DNA-binding domain superfamily/Winged helix DNA-binding domain"/>
    <property type="match status" value="1"/>
</dbReference>